<dbReference type="NCBIfam" id="NF041392">
    <property type="entry name" value="XylDh_Gfo6_Halo"/>
    <property type="match status" value="1"/>
</dbReference>
<feature type="domain" description="Gfo/Idh/MocA-like oxidoreductase N-terminal" evidence="3">
    <location>
        <begin position="24"/>
        <end position="142"/>
    </location>
</feature>
<dbReference type="Proteomes" id="UP000510869">
    <property type="component" value="Chromosome"/>
</dbReference>
<proteinExistence type="inferred from homology"/>
<dbReference type="InterPro" id="IPR049838">
    <property type="entry name" value="XacA-like"/>
</dbReference>
<dbReference type="InterPro" id="IPR050984">
    <property type="entry name" value="Gfo/Idh/MocA_domain"/>
</dbReference>
<dbReference type="InterPro" id="IPR055170">
    <property type="entry name" value="GFO_IDH_MocA-like_dom"/>
</dbReference>
<dbReference type="EMBL" id="CP059154">
    <property type="protein sequence ID" value="QLK26344.1"/>
    <property type="molecule type" value="Genomic_DNA"/>
</dbReference>
<dbReference type="GO" id="GO:0016491">
    <property type="term" value="F:oxidoreductase activity"/>
    <property type="evidence" value="ECO:0007669"/>
    <property type="project" value="UniProtKB-KW"/>
</dbReference>
<evidence type="ECO:0000256" key="2">
    <source>
        <dbReference type="ARBA" id="ARBA00023002"/>
    </source>
</evidence>
<gene>
    <name evidence="5" type="ORF">HYG81_01595</name>
</gene>
<dbReference type="SUPFAM" id="SSF55347">
    <property type="entry name" value="Glyceraldehyde-3-phosphate dehydrogenase-like, C-terminal domain"/>
    <property type="match status" value="1"/>
</dbReference>
<evidence type="ECO:0000259" key="4">
    <source>
        <dbReference type="Pfam" id="PF22725"/>
    </source>
</evidence>
<reference evidence="5 6" key="1">
    <citation type="submission" date="2020-07" db="EMBL/GenBank/DDBJ databases">
        <title>Natrinema (YPL30) sp. nov. and Haloterrigena xxxxxx (YPL8) sp. nov., isolated from a salt mine.</title>
        <authorList>
            <person name="Cui H."/>
        </authorList>
    </citation>
    <scope>NUCLEOTIDE SEQUENCE [LARGE SCALE GENOMIC DNA]</scope>
    <source>
        <strain evidence="5 6">YPL13</strain>
    </source>
</reference>
<dbReference type="Pfam" id="PF22725">
    <property type="entry name" value="GFO_IDH_MocA_C3"/>
    <property type="match status" value="1"/>
</dbReference>
<feature type="domain" description="GFO/IDH/MocA-like oxidoreductase" evidence="4">
    <location>
        <begin position="152"/>
        <end position="278"/>
    </location>
</feature>
<dbReference type="GO" id="GO:0000166">
    <property type="term" value="F:nucleotide binding"/>
    <property type="evidence" value="ECO:0007669"/>
    <property type="project" value="InterPro"/>
</dbReference>
<accession>A0A7D6GVD1</accession>
<sequence length="362" mass="39630">MSIREYVQTVRERDWQQLESGTLRLAVVGLGWWTREQAIPAIEASEFCETTVVVSSTHEKGADVAATTPSVEVALTYDEFVDGDSVDEYDAVYICTPNALHLPYAEAAAEHGKAILCEKPLEATAERAEELVAAAEDVPLMVAYRMQTDPGVRRMRELVADGAIGDPVAVHGHMGQQMLDVVSGDPDQWRLDPDLAGYGATVMDLGIYPLNTARFVLDTDPVSVTAQMRSDDEAFREVPDQHATFTIEFDDGTFAACTASQHAALSGHLRIVGTDGELLLEPTFLGESPQTLTLRMDGRELELDDGRRDVFGDEMTEEFDYFADRVLRGEPISPDGDHALVDMRALAAIYEAAETGSEVSVR</sequence>
<dbReference type="Gene3D" id="3.40.50.720">
    <property type="entry name" value="NAD(P)-binding Rossmann-like Domain"/>
    <property type="match status" value="1"/>
</dbReference>
<evidence type="ECO:0000313" key="5">
    <source>
        <dbReference type="EMBL" id="QLK26344.1"/>
    </source>
</evidence>
<comment type="similarity">
    <text evidence="1">Belongs to the Gfo/Idh/MocA family.</text>
</comment>
<evidence type="ECO:0000313" key="6">
    <source>
        <dbReference type="Proteomes" id="UP000510869"/>
    </source>
</evidence>
<name>A0A7D6GVD1_9EURY</name>
<dbReference type="SUPFAM" id="SSF51735">
    <property type="entry name" value="NAD(P)-binding Rossmann-fold domains"/>
    <property type="match status" value="1"/>
</dbReference>
<protein>
    <submittedName>
        <fullName evidence="5">Gfo/Idh/MocA family oxidoreductase</fullName>
    </submittedName>
</protein>
<dbReference type="GeneID" id="56141858"/>
<dbReference type="AlphaFoldDB" id="A0A7D6GVD1"/>
<evidence type="ECO:0000259" key="3">
    <source>
        <dbReference type="Pfam" id="PF01408"/>
    </source>
</evidence>
<dbReference type="OrthoDB" id="195534at2157"/>
<dbReference type="InterPro" id="IPR036291">
    <property type="entry name" value="NAD(P)-bd_dom_sf"/>
</dbReference>
<evidence type="ECO:0000256" key="1">
    <source>
        <dbReference type="ARBA" id="ARBA00010928"/>
    </source>
</evidence>
<dbReference type="RefSeq" id="WP_180841517.1">
    <property type="nucleotide sequence ID" value="NZ_CP059154.1"/>
</dbReference>
<dbReference type="PANTHER" id="PTHR22604:SF105">
    <property type="entry name" value="TRANS-1,2-DIHYDROBENZENE-1,2-DIOL DEHYDROGENASE"/>
    <property type="match status" value="1"/>
</dbReference>
<keyword evidence="6" id="KW-1185">Reference proteome</keyword>
<dbReference type="Pfam" id="PF01408">
    <property type="entry name" value="GFO_IDH_MocA"/>
    <property type="match status" value="1"/>
</dbReference>
<organism evidence="5 6">
    <name type="scientific">Natrinema zhouii</name>
    <dbReference type="NCBI Taxonomy" id="1710539"/>
    <lineage>
        <taxon>Archaea</taxon>
        <taxon>Methanobacteriati</taxon>
        <taxon>Methanobacteriota</taxon>
        <taxon>Stenosarchaea group</taxon>
        <taxon>Halobacteria</taxon>
        <taxon>Halobacteriales</taxon>
        <taxon>Natrialbaceae</taxon>
        <taxon>Natrinema</taxon>
    </lineage>
</organism>
<dbReference type="InterPro" id="IPR000683">
    <property type="entry name" value="Gfo/Idh/MocA-like_OxRdtase_N"/>
</dbReference>
<dbReference type="PANTHER" id="PTHR22604">
    <property type="entry name" value="OXIDOREDUCTASES"/>
    <property type="match status" value="1"/>
</dbReference>
<keyword evidence="2" id="KW-0560">Oxidoreductase</keyword>
<dbReference type="Gene3D" id="3.30.360.10">
    <property type="entry name" value="Dihydrodipicolinate Reductase, domain 2"/>
    <property type="match status" value="1"/>
</dbReference>
<dbReference type="KEGG" id="nay:HYG81_01595"/>